<dbReference type="Proteomes" id="UP001595420">
    <property type="component" value="Unassembled WGS sequence"/>
</dbReference>
<evidence type="ECO:0000313" key="2">
    <source>
        <dbReference type="Proteomes" id="UP001595420"/>
    </source>
</evidence>
<comment type="caution">
    <text evidence="1">The sequence shown here is derived from an EMBL/GenBank/DDBJ whole genome shotgun (WGS) entry which is preliminary data.</text>
</comment>
<sequence length="62" mass="6890">MADLSAAARAAAYVEGWLAAASRSAMTLSYGDQHPLYDAWVRGFVRGLQSDLMHRLRVVPRR</sequence>
<organism evidence="1 2">
    <name type="scientific">Falsiroseomonas tokyonensis</name>
    <dbReference type="NCBI Taxonomy" id="430521"/>
    <lineage>
        <taxon>Bacteria</taxon>
        <taxon>Pseudomonadati</taxon>
        <taxon>Pseudomonadota</taxon>
        <taxon>Alphaproteobacteria</taxon>
        <taxon>Acetobacterales</taxon>
        <taxon>Roseomonadaceae</taxon>
        <taxon>Falsiroseomonas</taxon>
    </lineage>
</organism>
<gene>
    <name evidence="1" type="ORF">ACFOD3_20660</name>
</gene>
<protein>
    <recommendedName>
        <fullName evidence="3">Polyvalent protein metallopeptidase domain-containing protein</fullName>
    </recommendedName>
</protein>
<dbReference type="EMBL" id="JBHRSB010000006">
    <property type="protein sequence ID" value="MFC3002323.1"/>
    <property type="molecule type" value="Genomic_DNA"/>
</dbReference>
<keyword evidence="2" id="KW-1185">Reference proteome</keyword>
<evidence type="ECO:0008006" key="3">
    <source>
        <dbReference type="Google" id="ProtNLM"/>
    </source>
</evidence>
<proteinExistence type="predicted"/>
<evidence type="ECO:0000313" key="1">
    <source>
        <dbReference type="EMBL" id="MFC3002323.1"/>
    </source>
</evidence>
<reference evidence="2" key="1">
    <citation type="journal article" date="2019" name="Int. J. Syst. Evol. Microbiol.">
        <title>The Global Catalogue of Microorganisms (GCM) 10K type strain sequencing project: providing services to taxonomists for standard genome sequencing and annotation.</title>
        <authorList>
            <consortium name="The Broad Institute Genomics Platform"/>
            <consortium name="The Broad Institute Genome Sequencing Center for Infectious Disease"/>
            <person name="Wu L."/>
            <person name="Ma J."/>
        </authorList>
    </citation>
    <scope>NUCLEOTIDE SEQUENCE [LARGE SCALE GENOMIC DNA]</scope>
    <source>
        <strain evidence="2">CGMCC 1.16855</strain>
    </source>
</reference>
<dbReference type="RefSeq" id="WP_216838413.1">
    <property type="nucleotide sequence ID" value="NZ_JAFNJS010000006.1"/>
</dbReference>
<name>A0ABV7C0Q2_9PROT</name>
<accession>A0ABV7C0Q2</accession>